<keyword evidence="3 6" id="KW-0812">Transmembrane</keyword>
<dbReference type="Proteomes" id="UP001557484">
    <property type="component" value="Unassembled WGS sequence"/>
</dbReference>
<feature type="transmembrane region" description="Helical" evidence="6">
    <location>
        <begin position="346"/>
        <end position="372"/>
    </location>
</feature>
<feature type="domain" description="Membrane transport protein MMPL" evidence="7">
    <location>
        <begin position="577"/>
        <end position="779"/>
    </location>
</feature>
<feature type="transmembrane region" description="Helical" evidence="6">
    <location>
        <begin position="678"/>
        <end position="697"/>
    </location>
</feature>
<dbReference type="PANTHER" id="PTHR33406:SF10">
    <property type="entry name" value="SSD DOMAIN-CONTAINING PROTEIN"/>
    <property type="match status" value="1"/>
</dbReference>
<sequence length="826" mass="90765">MDNYRFRLAALIMRHRLVVALIFLAITVFFAVGIQGLTIKTIFSDLLPADDPYVQVFKDHPNFGNPLTVTVMIKRKDGDIYNTDTLQKVWDFTRAIDLTPGINHDSLISIATEKARYAEATPYGIDMKPLMGDSVPSSQKELDKFRLNVEQSPNVRTFYVSGDESATLITAAFIEDLLDYDVVFKSVQMLAKEYRDDNHEVYVVGQPILTGWVYKLQNQTYMIFGITVCALIIALALYMRNIAGTLTPIICSTVAAVWGFGMVGWISSPIEPLLMIVPLLLVARSFSHCVQFSERYYEIYAHLQDKKKAAEVTMGVMMAPSILGVVTDTLGIVFIALAPIPAMERFALFTGFWAISIIPTGVFLISIVLSYLPTPKNIDALTSQDEVSSGVQGLQLKLLNAIAKVTHGKRAKVTAVVATVATVVAIGIAMQIKIGNPVEGSNILWEDSDFNTAIRAVNSHFPGVNTLEIILESKTRDINNRVVRTPEAVRVSLAIQSMVESDEVLAPRATLSFADYMMESNRLFSGGDPKWLPLDPTAAAVRAAGTAVVFGTNPVNFSHISDFEFQNSTISLWYKDNKQETVDAALASAQRAVDSVGVEHADFTVRMGSGTIALQQAMNSVVSRYHWLILGLLNIAIFGVVAYAYKSIVAALIILIPVNISNFMLSATMHVLGIGLDINSVMVAVLGVGVGIDYGIYLMSRICEEYTPEVGWADAITRSITTTGKAIMFTATIMLIGIMPWYLLSDLKFMADMGLLLVAIMLINMVLSLVVLPLLVWLIKPHFASRNDLMIGEGIDLSIFLEDKDTEKKSEEIIDYQGGDAVLVAR</sequence>
<proteinExistence type="predicted"/>
<gene>
    <name evidence="8" type="ORF">AB4875_00480</name>
</gene>
<dbReference type="PANTHER" id="PTHR33406">
    <property type="entry name" value="MEMBRANE PROTEIN MJ1562-RELATED"/>
    <property type="match status" value="1"/>
</dbReference>
<feature type="transmembrane region" description="Helical" evidence="6">
    <location>
        <begin position="413"/>
        <end position="432"/>
    </location>
</feature>
<organism evidence="8 9">
    <name type="scientific">Zhongshania arctica</name>
    <dbReference type="NCBI Taxonomy" id="3238302"/>
    <lineage>
        <taxon>Bacteria</taxon>
        <taxon>Pseudomonadati</taxon>
        <taxon>Pseudomonadota</taxon>
        <taxon>Gammaproteobacteria</taxon>
        <taxon>Cellvibrionales</taxon>
        <taxon>Spongiibacteraceae</taxon>
        <taxon>Zhongshania</taxon>
    </lineage>
</organism>
<comment type="subcellular location">
    <subcellularLocation>
        <location evidence="1">Cell membrane</location>
        <topology evidence="1">Multi-pass membrane protein</topology>
    </subcellularLocation>
</comment>
<dbReference type="RefSeq" id="WP_368374064.1">
    <property type="nucleotide sequence ID" value="NZ_JBFRYB010000001.1"/>
</dbReference>
<feature type="transmembrane region" description="Helical" evidence="6">
    <location>
        <begin position="314"/>
        <end position="340"/>
    </location>
</feature>
<evidence type="ECO:0000256" key="6">
    <source>
        <dbReference type="SAM" id="Phobius"/>
    </source>
</evidence>
<evidence type="ECO:0000313" key="9">
    <source>
        <dbReference type="Proteomes" id="UP001557484"/>
    </source>
</evidence>
<accession>A0ABV3TRM3</accession>
<feature type="transmembrane region" description="Helical" evidence="6">
    <location>
        <begin position="246"/>
        <end position="267"/>
    </location>
</feature>
<evidence type="ECO:0000259" key="7">
    <source>
        <dbReference type="Pfam" id="PF03176"/>
    </source>
</evidence>
<protein>
    <submittedName>
        <fullName evidence="8">RND family transporter</fullName>
    </submittedName>
</protein>
<evidence type="ECO:0000313" key="8">
    <source>
        <dbReference type="EMBL" id="MEX1663935.1"/>
    </source>
</evidence>
<feature type="transmembrane region" description="Helical" evidence="6">
    <location>
        <begin position="652"/>
        <end position="672"/>
    </location>
</feature>
<keyword evidence="2" id="KW-1003">Cell membrane</keyword>
<keyword evidence="9" id="KW-1185">Reference proteome</keyword>
<evidence type="ECO:0000256" key="5">
    <source>
        <dbReference type="ARBA" id="ARBA00023136"/>
    </source>
</evidence>
<name>A0ABV3TRM3_9GAMM</name>
<evidence type="ECO:0000256" key="2">
    <source>
        <dbReference type="ARBA" id="ARBA00022475"/>
    </source>
</evidence>
<feature type="transmembrane region" description="Helical" evidence="6">
    <location>
        <begin position="625"/>
        <end position="645"/>
    </location>
</feature>
<dbReference type="Gene3D" id="1.20.1640.10">
    <property type="entry name" value="Multidrug efflux transporter AcrB transmembrane domain"/>
    <property type="match status" value="2"/>
</dbReference>
<dbReference type="InterPro" id="IPR004869">
    <property type="entry name" value="MMPL_dom"/>
</dbReference>
<feature type="transmembrane region" description="Helical" evidence="6">
    <location>
        <begin position="726"/>
        <end position="743"/>
    </location>
</feature>
<evidence type="ECO:0000256" key="3">
    <source>
        <dbReference type="ARBA" id="ARBA00022692"/>
    </source>
</evidence>
<keyword evidence="5 6" id="KW-0472">Membrane</keyword>
<feature type="transmembrane region" description="Helical" evidence="6">
    <location>
        <begin position="755"/>
        <end position="779"/>
    </location>
</feature>
<evidence type="ECO:0000256" key="1">
    <source>
        <dbReference type="ARBA" id="ARBA00004651"/>
    </source>
</evidence>
<feature type="transmembrane region" description="Helical" evidence="6">
    <location>
        <begin position="221"/>
        <end position="239"/>
    </location>
</feature>
<evidence type="ECO:0000256" key="4">
    <source>
        <dbReference type="ARBA" id="ARBA00022989"/>
    </source>
</evidence>
<dbReference type="InterPro" id="IPR050545">
    <property type="entry name" value="Mycobact_MmpL"/>
</dbReference>
<keyword evidence="4 6" id="KW-1133">Transmembrane helix</keyword>
<feature type="transmembrane region" description="Helical" evidence="6">
    <location>
        <begin position="273"/>
        <end position="293"/>
    </location>
</feature>
<dbReference type="EMBL" id="JBFRYB010000001">
    <property type="protein sequence ID" value="MEX1663935.1"/>
    <property type="molecule type" value="Genomic_DNA"/>
</dbReference>
<reference evidence="8 9" key="1">
    <citation type="journal article" date="2011" name="Int. J. Syst. Evol. Microbiol.">
        <title>Zhongshania antarctica gen. nov., sp. nov. and Zhongshania guokunii sp. nov., gammaproteobacteria respectively isolated from coastal attached (fast) ice and surface seawater of the Antarctic.</title>
        <authorList>
            <person name="Li H.J."/>
            <person name="Zhang X.Y."/>
            <person name="Chen C.X."/>
            <person name="Zhang Y.J."/>
            <person name="Gao Z.M."/>
            <person name="Yu Y."/>
            <person name="Chen X.L."/>
            <person name="Chen B."/>
            <person name="Zhang Y.Z."/>
        </authorList>
    </citation>
    <scope>NUCLEOTIDE SEQUENCE [LARGE SCALE GENOMIC DNA]</scope>
    <source>
        <strain evidence="8 9">R06B22</strain>
    </source>
</reference>
<dbReference type="SUPFAM" id="SSF82866">
    <property type="entry name" value="Multidrug efflux transporter AcrB transmembrane domain"/>
    <property type="match status" value="2"/>
</dbReference>
<dbReference type="Pfam" id="PF03176">
    <property type="entry name" value="MMPL"/>
    <property type="match status" value="1"/>
</dbReference>
<comment type="caution">
    <text evidence="8">The sequence shown here is derived from an EMBL/GenBank/DDBJ whole genome shotgun (WGS) entry which is preliminary data.</text>
</comment>